<evidence type="ECO:0000313" key="3">
    <source>
        <dbReference type="Proteomes" id="UP001457282"/>
    </source>
</evidence>
<feature type="compositionally biased region" description="Basic and acidic residues" evidence="1">
    <location>
        <begin position="61"/>
        <end position="95"/>
    </location>
</feature>
<evidence type="ECO:0008006" key="4">
    <source>
        <dbReference type="Google" id="ProtNLM"/>
    </source>
</evidence>
<sequence length="116" mass="12286">MDLGIAHLYSCHHAPKERLEGPATSSSDGTRIWAGAVAEQLGGAGLMAGHGGGEDAAPSKWTREGDVGDGEREAAPSKWTREGDVGDGEREKRRPGLELLTTSAREHGGWARWQGL</sequence>
<organism evidence="2 3">
    <name type="scientific">Rubus argutus</name>
    <name type="common">Southern blackberry</name>
    <dbReference type="NCBI Taxonomy" id="59490"/>
    <lineage>
        <taxon>Eukaryota</taxon>
        <taxon>Viridiplantae</taxon>
        <taxon>Streptophyta</taxon>
        <taxon>Embryophyta</taxon>
        <taxon>Tracheophyta</taxon>
        <taxon>Spermatophyta</taxon>
        <taxon>Magnoliopsida</taxon>
        <taxon>eudicotyledons</taxon>
        <taxon>Gunneridae</taxon>
        <taxon>Pentapetalae</taxon>
        <taxon>rosids</taxon>
        <taxon>fabids</taxon>
        <taxon>Rosales</taxon>
        <taxon>Rosaceae</taxon>
        <taxon>Rosoideae</taxon>
        <taxon>Rosoideae incertae sedis</taxon>
        <taxon>Rubus</taxon>
    </lineage>
</organism>
<gene>
    <name evidence="2" type="ORF">M0R45_009135</name>
</gene>
<evidence type="ECO:0000256" key="1">
    <source>
        <dbReference type="SAM" id="MobiDB-lite"/>
    </source>
</evidence>
<comment type="caution">
    <text evidence="2">The sequence shown here is derived from an EMBL/GenBank/DDBJ whole genome shotgun (WGS) entry which is preliminary data.</text>
</comment>
<reference evidence="2 3" key="1">
    <citation type="journal article" date="2023" name="G3 (Bethesda)">
        <title>A chromosome-length genome assembly and annotation of blackberry (Rubus argutus, cv. 'Hillquist').</title>
        <authorList>
            <person name="Bruna T."/>
            <person name="Aryal R."/>
            <person name="Dudchenko O."/>
            <person name="Sargent D.J."/>
            <person name="Mead D."/>
            <person name="Buti M."/>
            <person name="Cavallini A."/>
            <person name="Hytonen T."/>
            <person name="Andres J."/>
            <person name="Pham M."/>
            <person name="Weisz D."/>
            <person name="Mascagni F."/>
            <person name="Usai G."/>
            <person name="Natali L."/>
            <person name="Bassil N."/>
            <person name="Fernandez G.E."/>
            <person name="Lomsadze A."/>
            <person name="Armour M."/>
            <person name="Olukolu B."/>
            <person name="Poorten T."/>
            <person name="Britton C."/>
            <person name="Davik J."/>
            <person name="Ashrafi H."/>
            <person name="Aiden E.L."/>
            <person name="Borodovsky M."/>
            <person name="Worthington M."/>
        </authorList>
    </citation>
    <scope>NUCLEOTIDE SEQUENCE [LARGE SCALE GENOMIC DNA]</scope>
    <source>
        <strain evidence="2">PI 553951</strain>
    </source>
</reference>
<protein>
    <recommendedName>
        <fullName evidence="4">MHC class I antigen</fullName>
    </recommendedName>
</protein>
<dbReference type="EMBL" id="JBEDUW010000002">
    <property type="protein sequence ID" value="KAK9943530.1"/>
    <property type="molecule type" value="Genomic_DNA"/>
</dbReference>
<keyword evidence="3" id="KW-1185">Reference proteome</keyword>
<proteinExistence type="predicted"/>
<dbReference type="Proteomes" id="UP001457282">
    <property type="component" value="Unassembled WGS sequence"/>
</dbReference>
<dbReference type="AlphaFoldDB" id="A0AAW1Y674"/>
<name>A0AAW1Y674_RUBAR</name>
<accession>A0AAW1Y674</accession>
<evidence type="ECO:0000313" key="2">
    <source>
        <dbReference type="EMBL" id="KAK9943530.1"/>
    </source>
</evidence>
<feature type="region of interest" description="Disordered" evidence="1">
    <location>
        <begin position="44"/>
        <end position="95"/>
    </location>
</feature>